<evidence type="ECO:0000256" key="3">
    <source>
        <dbReference type="ARBA" id="ARBA00022771"/>
    </source>
</evidence>
<evidence type="ECO:0000259" key="8">
    <source>
        <dbReference type="PROSITE" id="PS50016"/>
    </source>
</evidence>
<feature type="compositionally biased region" description="Polar residues" evidence="7">
    <location>
        <begin position="1249"/>
        <end position="1259"/>
    </location>
</feature>
<feature type="region of interest" description="Disordered" evidence="7">
    <location>
        <begin position="700"/>
        <end position="751"/>
    </location>
</feature>
<evidence type="ECO:0000313" key="9">
    <source>
        <dbReference type="EMBL" id="ORZ35025.1"/>
    </source>
</evidence>
<feature type="compositionally biased region" description="Low complexity" evidence="7">
    <location>
        <begin position="1153"/>
        <end position="1162"/>
    </location>
</feature>
<feature type="compositionally biased region" description="Polar residues" evidence="7">
    <location>
        <begin position="332"/>
        <end position="341"/>
    </location>
</feature>
<feature type="region of interest" description="Disordered" evidence="7">
    <location>
        <begin position="440"/>
        <end position="467"/>
    </location>
</feature>
<dbReference type="Proteomes" id="UP000193411">
    <property type="component" value="Unassembled WGS sequence"/>
</dbReference>
<dbReference type="InterPro" id="IPR019787">
    <property type="entry name" value="Znf_PHD-finger"/>
</dbReference>
<feature type="region of interest" description="Disordered" evidence="7">
    <location>
        <begin position="1128"/>
        <end position="1279"/>
    </location>
</feature>
<evidence type="ECO:0000256" key="5">
    <source>
        <dbReference type="ARBA" id="ARBA00023242"/>
    </source>
</evidence>
<keyword evidence="10" id="KW-1185">Reference proteome</keyword>
<feature type="region of interest" description="Disordered" evidence="7">
    <location>
        <begin position="43"/>
        <end position="85"/>
    </location>
</feature>
<dbReference type="PANTHER" id="PTHR46174">
    <property type="entry name" value="CXXC-TYPE ZINC FINGER PROTEIN 1"/>
    <property type="match status" value="1"/>
</dbReference>
<protein>
    <recommendedName>
        <fullName evidence="8">PHD-type domain-containing protein</fullName>
    </recommendedName>
</protein>
<comment type="subcellular location">
    <subcellularLocation>
        <location evidence="1">Nucleus</location>
    </subcellularLocation>
</comment>
<dbReference type="PANTHER" id="PTHR46174:SF1">
    <property type="entry name" value="CXXC-TYPE ZINC FINGER PROTEIN 1"/>
    <property type="match status" value="1"/>
</dbReference>
<feature type="compositionally biased region" description="Low complexity" evidence="7">
    <location>
        <begin position="904"/>
        <end position="913"/>
    </location>
</feature>
<feature type="compositionally biased region" description="Acidic residues" evidence="7">
    <location>
        <begin position="857"/>
        <end position="869"/>
    </location>
</feature>
<feature type="compositionally biased region" description="Polar residues" evidence="7">
    <location>
        <begin position="380"/>
        <end position="396"/>
    </location>
</feature>
<feature type="compositionally biased region" description="Acidic residues" evidence="7">
    <location>
        <begin position="887"/>
        <end position="897"/>
    </location>
</feature>
<feature type="compositionally biased region" description="Low complexity" evidence="7">
    <location>
        <begin position="170"/>
        <end position="187"/>
    </location>
</feature>
<feature type="compositionally biased region" description="Low complexity" evidence="7">
    <location>
        <begin position="342"/>
        <end position="363"/>
    </location>
</feature>
<dbReference type="Pfam" id="PF00628">
    <property type="entry name" value="PHD"/>
    <property type="match status" value="1"/>
</dbReference>
<dbReference type="CDD" id="cd21538">
    <property type="entry name" value="SPOC_TFIIS"/>
    <property type="match status" value="1"/>
</dbReference>
<dbReference type="Gene3D" id="3.30.40.10">
    <property type="entry name" value="Zinc/RING finger domain, C3HC4 (zinc finger)"/>
    <property type="match status" value="1"/>
</dbReference>
<feature type="compositionally biased region" description="Low complexity" evidence="7">
    <location>
        <begin position="254"/>
        <end position="265"/>
    </location>
</feature>
<dbReference type="GO" id="GO:0008270">
    <property type="term" value="F:zinc ion binding"/>
    <property type="evidence" value="ECO:0007669"/>
    <property type="project" value="UniProtKB-KW"/>
</dbReference>
<dbReference type="OrthoDB" id="5581582at2759"/>
<feature type="region of interest" description="Disordered" evidence="7">
    <location>
        <begin position="169"/>
        <end position="408"/>
    </location>
</feature>
<comment type="caution">
    <text evidence="9">The sequence shown here is derived from an EMBL/GenBank/DDBJ whole genome shotgun (WGS) entry which is preliminary data.</text>
</comment>
<sequence>MGLVMDSDLVLAPSADTVPAPATVEAEAQSTLTLASVSPTVAPKLLEVHDGGAHGQGEGKEENQEEEQEEADDEDKNEKESGEADGSAFCLCQKPDTGAPMLMCDACSLWFHIGCVGISDIDHYEDNPHLKWFCPFCSGKQPRPTEGPLSKLPSRTPSPNSLADAELALAQAQAASSASSSTTTSKTAAKRARRNSTTTTKRTRTKASATAAKKRNSTAATATQEQMATSTQDNRASLPADGSQEREPAPPTSPTGTTETPPASTYRTRATRSSKGRASSTSDLPVQSPPMSPSTTATMSAATTRPTKRRASASESVTEAEPTASAPELTVQVPTPSGVTHSPTSASTPASPTSPSAASSSAPGIAVRRPSTAVQMGPPSRSSSTHSVTADSTPSASKRPAKTCNRPACDNRIDSAVYAPYCSQQCKTMVLAASHQRSASLPASSPATSSGSAAASGTAPEPVSPTTNPLVAYQRFKVAQDAVDAAERKTRDSMRKIIATALSSVLGNLPTPNELAALTEGGDLAPSEHEHDANMTRVFSSAEAQTLAAALEDAVYTLAAPPRESVTLTLPGADSPSTHAFRTMPLAGATDTAYRVAVRKLLTSLKSPKSDRLHAKLRRGLWTAHEAVAADPVEYSTETAREYQRARMQTLAQTVRESRDDEQVLVKKTHKGEVEVHRAAAGGLEDDRDIQMARAVAAAAARRKEMEDGDRRQSGLASPTAGRSPTGESADSLASLSDAHGSARSSAAELNMRRLSETSGVAAAVRRSSSMSALAAGPLVVAEEASARRAGDAVSKLPDVTDDVDAMMHGVSDQVVGQVVDLTGEDDMGKKSGGGEAGVAKLPVRADQVVDMLMDADGEEGEEESAEEQAEARSKPAPSKFTADSMLFDDDDDDDVNDGVSYEPSATASDPATSSLFRLFQGGQGDDGAAHSDTDDNHMQSIVFSSPVRSPTPDPIEAAATARAATWTGPLVEGGREPIGVQFVQVGGRKLSGATLRDQLSPAYFAPEMRIDGRLSLRRANEHLVNCHHSQTRELFGFEVQPDESRHPGSAALLDVLFDECHGFGKVAVLQRHDKGKPSHQVYLKDLYLYPLKPEDALPDWCRLFENQVSGIRTSNVVLAVLVGLTDQTPPSHPPASSMAPPPGLPQRNRDMSSSSSTWSPRDSGRDAYRIASPHTNSSGAAAAREPSAWSPRRGMHQDSPHNSSNGSRSLSGTPTTANVKTNTSTVAAPADPWDAWGGNATPRRDNPSAMSPANTAGALSTPPYTLAGNGTPLYNQQHQHGAAPTAPVAMPAQTTMGAQQFGMPAVATPNAQWSQHAATYGAVPAPAPVPFVHPQWTPQLIGALQAIPAMPVLDLTQPPTQMHYEVLAAYLRFQQQHGQVPQQYGSQQQGYQGYNPYEAANRRW</sequence>
<evidence type="ECO:0000256" key="2">
    <source>
        <dbReference type="ARBA" id="ARBA00022723"/>
    </source>
</evidence>
<dbReference type="InterPro" id="IPR011011">
    <property type="entry name" value="Znf_FYVE_PHD"/>
</dbReference>
<evidence type="ECO:0000256" key="6">
    <source>
        <dbReference type="PROSITE-ProRule" id="PRU00146"/>
    </source>
</evidence>
<feature type="compositionally biased region" description="Polar residues" evidence="7">
    <location>
        <begin position="715"/>
        <end position="727"/>
    </location>
</feature>
<accession>A0A1Y2HKC1</accession>
<dbReference type="GO" id="GO:0045893">
    <property type="term" value="P:positive regulation of DNA-templated transcription"/>
    <property type="evidence" value="ECO:0007669"/>
    <property type="project" value="TreeGrafter"/>
</dbReference>
<name>A0A1Y2HKC1_9FUNG</name>
<feature type="compositionally biased region" description="Low complexity" evidence="7">
    <location>
        <begin position="293"/>
        <end position="305"/>
    </location>
</feature>
<dbReference type="GO" id="GO:0048188">
    <property type="term" value="C:Set1C/COMPASS complex"/>
    <property type="evidence" value="ECO:0007669"/>
    <property type="project" value="InterPro"/>
</dbReference>
<evidence type="ECO:0000256" key="7">
    <source>
        <dbReference type="SAM" id="MobiDB-lite"/>
    </source>
</evidence>
<organism evidence="9 10">
    <name type="scientific">Catenaria anguillulae PL171</name>
    <dbReference type="NCBI Taxonomy" id="765915"/>
    <lineage>
        <taxon>Eukaryota</taxon>
        <taxon>Fungi</taxon>
        <taxon>Fungi incertae sedis</taxon>
        <taxon>Blastocladiomycota</taxon>
        <taxon>Blastocladiomycetes</taxon>
        <taxon>Blastocladiales</taxon>
        <taxon>Catenariaceae</taxon>
        <taxon>Catenaria</taxon>
    </lineage>
</organism>
<dbReference type="InterPro" id="IPR013083">
    <property type="entry name" value="Znf_RING/FYVE/PHD"/>
</dbReference>
<feature type="compositionally biased region" description="Low complexity" evidence="7">
    <location>
        <begin position="729"/>
        <end position="739"/>
    </location>
</feature>
<dbReference type="SMART" id="SM00249">
    <property type="entry name" value="PHD"/>
    <property type="match status" value="1"/>
</dbReference>
<feature type="compositionally biased region" description="Acidic residues" evidence="7">
    <location>
        <begin position="63"/>
        <end position="75"/>
    </location>
</feature>
<feature type="compositionally biased region" description="Low complexity" evidence="7">
    <location>
        <begin position="195"/>
        <end position="232"/>
    </location>
</feature>
<dbReference type="InterPro" id="IPR037869">
    <property type="entry name" value="Spp1/CFP1"/>
</dbReference>
<dbReference type="EMBL" id="MCFL01000024">
    <property type="protein sequence ID" value="ORZ35025.1"/>
    <property type="molecule type" value="Genomic_DNA"/>
</dbReference>
<keyword evidence="3 6" id="KW-0863">Zinc-finger</keyword>
<feature type="compositionally biased region" description="Basic and acidic residues" evidence="7">
    <location>
        <begin position="702"/>
        <end position="713"/>
    </location>
</feature>
<dbReference type="PROSITE" id="PS50016">
    <property type="entry name" value="ZF_PHD_2"/>
    <property type="match status" value="1"/>
</dbReference>
<feature type="region of interest" description="Disordered" evidence="7">
    <location>
        <begin position="857"/>
        <end position="913"/>
    </location>
</feature>
<feature type="compositionally biased region" description="Basic and acidic residues" evidence="7">
    <location>
        <begin position="46"/>
        <end position="62"/>
    </location>
</feature>
<feature type="domain" description="PHD-type" evidence="8">
    <location>
        <begin position="87"/>
        <end position="140"/>
    </location>
</feature>
<keyword evidence="2" id="KW-0479">Metal-binding</keyword>
<dbReference type="PROSITE" id="PS01359">
    <property type="entry name" value="ZF_PHD_1"/>
    <property type="match status" value="1"/>
</dbReference>
<evidence type="ECO:0000256" key="1">
    <source>
        <dbReference type="ARBA" id="ARBA00004123"/>
    </source>
</evidence>
<evidence type="ECO:0000313" key="10">
    <source>
        <dbReference type="Proteomes" id="UP000193411"/>
    </source>
</evidence>
<dbReference type="SUPFAM" id="SSF57903">
    <property type="entry name" value="FYVE/PHD zinc finger"/>
    <property type="match status" value="1"/>
</dbReference>
<keyword evidence="5" id="KW-0539">Nucleus</keyword>
<dbReference type="STRING" id="765915.A0A1Y2HKC1"/>
<keyword evidence="4" id="KW-0862">Zinc</keyword>
<feature type="compositionally biased region" description="Polar residues" evidence="7">
    <location>
        <begin position="276"/>
        <end position="285"/>
    </location>
</feature>
<proteinExistence type="predicted"/>
<dbReference type="InterPro" id="IPR019786">
    <property type="entry name" value="Zinc_finger_PHD-type_CS"/>
</dbReference>
<gene>
    <name evidence="9" type="ORF">BCR44DRAFT_1131324</name>
</gene>
<feature type="compositionally biased region" description="Low complexity" evidence="7">
    <location>
        <begin position="440"/>
        <end position="459"/>
    </location>
</feature>
<evidence type="ECO:0000256" key="4">
    <source>
        <dbReference type="ARBA" id="ARBA00022833"/>
    </source>
</evidence>
<reference evidence="9 10" key="1">
    <citation type="submission" date="2016-07" db="EMBL/GenBank/DDBJ databases">
        <title>Pervasive Adenine N6-methylation of Active Genes in Fungi.</title>
        <authorList>
            <consortium name="DOE Joint Genome Institute"/>
            <person name="Mondo S.J."/>
            <person name="Dannebaum R.O."/>
            <person name="Kuo R.C."/>
            <person name="Labutti K."/>
            <person name="Haridas S."/>
            <person name="Kuo A."/>
            <person name="Salamov A."/>
            <person name="Ahrendt S.R."/>
            <person name="Lipzen A."/>
            <person name="Sullivan W."/>
            <person name="Andreopoulos W.B."/>
            <person name="Clum A."/>
            <person name="Lindquist E."/>
            <person name="Daum C."/>
            <person name="Ramamoorthy G.K."/>
            <person name="Gryganskyi A."/>
            <person name="Culley D."/>
            <person name="Magnuson J.K."/>
            <person name="James T.Y."/>
            <person name="O'Malley M.A."/>
            <person name="Stajich J.E."/>
            <person name="Spatafora J.W."/>
            <person name="Visel A."/>
            <person name="Grigoriev I.V."/>
        </authorList>
    </citation>
    <scope>NUCLEOTIDE SEQUENCE [LARGE SCALE GENOMIC DNA]</scope>
    <source>
        <strain evidence="9 10">PL171</strain>
    </source>
</reference>
<dbReference type="CDD" id="cd15522">
    <property type="entry name" value="PHD_TAF3"/>
    <property type="match status" value="1"/>
</dbReference>
<feature type="compositionally biased region" description="Polar residues" evidence="7">
    <location>
        <begin position="1201"/>
        <end position="1227"/>
    </location>
</feature>
<dbReference type="InterPro" id="IPR001965">
    <property type="entry name" value="Znf_PHD"/>
</dbReference>